<gene>
    <name evidence="1" type="ORF">M9H77_08160</name>
</gene>
<proteinExistence type="predicted"/>
<evidence type="ECO:0000313" key="2">
    <source>
        <dbReference type="Proteomes" id="UP001060085"/>
    </source>
</evidence>
<name>A0ACC0BX03_CATRO</name>
<dbReference type="Proteomes" id="UP001060085">
    <property type="component" value="Linkage Group LG02"/>
</dbReference>
<protein>
    <submittedName>
        <fullName evidence="1">Uncharacterized protein</fullName>
    </submittedName>
</protein>
<keyword evidence="2" id="KW-1185">Reference proteome</keyword>
<comment type="caution">
    <text evidence="1">The sequence shown here is derived from an EMBL/GenBank/DDBJ whole genome shotgun (WGS) entry which is preliminary data.</text>
</comment>
<organism evidence="1 2">
    <name type="scientific">Catharanthus roseus</name>
    <name type="common">Madagascar periwinkle</name>
    <name type="synonym">Vinca rosea</name>
    <dbReference type="NCBI Taxonomy" id="4058"/>
    <lineage>
        <taxon>Eukaryota</taxon>
        <taxon>Viridiplantae</taxon>
        <taxon>Streptophyta</taxon>
        <taxon>Embryophyta</taxon>
        <taxon>Tracheophyta</taxon>
        <taxon>Spermatophyta</taxon>
        <taxon>Magnoliopsida</taxon>
        <taxon>eudicotyledons</taxon>
        <taxon>Gunneridae</taxon>
        <taxon>Pentapetalae</taxon>
        <taxon>asterids</taxon>
        <taxon>lamiids</taxon>
        <taxon>Gentianales</taxon>
        <taxon>Apocynaceae</taxon>
        <taxon>Rauvolfioideae</taxon>
        <taxon>Vinceae</taxon>
        <taxon>Catharanthinae</taxon>
        <taxon>Catharanthus</taxon>
    </lineage>
</organism>
<dbReference type="EMBL" id="CM044702">
    <property type="protein sequence ID" value="KAI5677210.1"/>
    <property type="molecule type" value="Genomic_DNA"/>
</dbReference>
<sequence>MGSDNYDEKKSKILIMAATGYLGNYMVRASIALGYPTFVYVRPINPNSVSVHNTAKIQLLEEFGSMGVTIFQGELDEHEKLVWVLQQVDVVISTLAVRQHLDQLKLIHAMKEAGNIKRFVPSEFGNEVDRAKGLPPFQRLLENKKKIRRATEAAGIPFTYVAANTFAVYFVDLLIHPHENNDHQLTIYGDGQTKVVLNYEEDVAIYTIKAATDRRVANRVIICRPPKNIVTQLELVSSWEKKTGRTFKRTYILEEELIKLSQTLPVPDNIGVSILHNVFIKGDQTNFELTENDLEASKLYPEHKYTSVDDLLNLCLDRTSMRPIGVGE</sequence>
<evidence type="ECO:0000313" key="1">
    <source>
        <dbReference type="EMBL" id="KAI5677210.1"/>
    </source>
</evidence>
<reference evidence="2" key="1">
    <citation type="journal article" date="2023" name="Nat. Plants">
        <title>Single-cell RNA sequencing provides a high-resolution roadmap for understanding the multicellular compartmentation of specialized metabolism.</title>
        <authorList>
            <person name="Sun S."/>
            <person name="Shen X."/>
            <person name="Li Y."/>
            <person name="Li Y."/>
            <person name="Wang S."/>
            <person name="Li R."/>
            <person name="Zhang H."/>
            <person name="Shen G."/>
            <person name="Guo B."/>
            <person name="Wei J."/>
            <person name="Xu J."/>
            <person name="St-Pierre B."/>
            <person name="Chen S."/>
            <person name="Sun C."/>
        </authorList>
    </citation>
    <scope>NUCLEOTIDE SEQUENCE [LARGE SCALE GENOMIC DNA]</scope>
</reference>
<accession>A0ACC0BX03</accession>